<evidence type="ECO:0000256" key="3">
    <source>
        <dbReference type="PROSITE-ProRule" id="PRU00339"/>
    </source>
</evidence>
<keyword evidence="6" id="KW-1185">Reference proteome</keyword>
<keyword evidence="2 3" id="KW-0802">TPR repeat</keyword>
<dbReference type="PANTHER" id="PTHR45641:SF1">
    <property type="entry name" value="AAA+ ATPASE DOMAIN-CONTAINING PROTEIN"/>
    <property type="match status" value="1"/>
</dbReference>
<evidence type="ECO:0000256" key="1">
    <source>
        <dbReference type="ARBA" id="ARBA00022737"/>
    </source>
</evidence>
<evidence type="ECO:0000313" key="6">
    <source>
        <dbReference type="Proteomes" id="UP000663828"/>
    </source>
</evidence>
<dbReference type="InterPro" id="IPR019734">
    <property type="entry name" value="TPR_rpt"/>
</dbReference>
<gene>
    <name evidence="5" type="ORF">EDS130_LOCUS39648</name>
    <name evidence="4" type="ORF">XAT740_LOCUS5828</name>
</gene>
<dbReference type="Proteomes" id="UP000663852">
    <property type="component" value="Unassembled WGS sequence"/>
</dbReference>
<organism evidence="5 7">
    <name type="scientific">Adineta ricciae</name>
    <name type="common">Rotifer</name>
    <dbReference type="NCBI Taxonomy" id="249248"/>
    <lineage>
        <taxon>Eukaryota</taxon>
        <taxon>Metazoa</taxon>
        <taxon>Spiralia</taxon>
        <taxon>Gnathifera</taxon>
        <taxon>Rotifera</taxon>
        <taxon>Eurotatoria</taxon>
        <taxon>Bdelloidea</taxon>
        <taxon>Adinetida</taxon>
        <taxon>Adinetidae</taxon>
        <taxon>Adineta</taxon>
    </lineage>
</organism>
<dbReference type="Pfam" id="PF13424">
    <property type="entry name" value="TPR_12"/>
    <property type="match status" value="5"/>
</dbReference>
<feature type="repeat" description="TPR" evidence="3">
    <location>
        <begin position="637"/>
        <end position="670"/>
    </location>
</feature>
<accession>A0A815PRY6</accession>
<dbReference type="PANTHER" id="PTHR45641">
    <property type="entry name" value="TETRATRICOPEPTIDE REPEAT PROTEIN (AFU_ORTHOLOGUE AFUA_6G03870)"/>
    <property type="match status" value="1"/>
</dbReference>
<feature type="repeat" description="TPR" evidence="3">
    <location>
        <begin position="721"/>
        <end position="754"/>
    </location>
</feature>
<dbReference type="PROSITE" id="PS50005">
    <property type="entry name" value="TPR"/>
    <property type="match status" value="5"/>
</dbReference>
<name>A0A815PRY6_ADIRI</name>
<evidence type="ECO:0000313" key="7">
    <source>
        <dbReference type="Proteomes" id="UP000663852"/>
    </source>
</evidence>
<comment type="caution">
    <text evidence="5">The sequence shown here is derived from an EMBL/GenBank/DDBJ whole genome shotgun (WGS) entry which is preliminary data.</text>
</comment>
<feature type="repeat" description="TPR" evidence="3">
    <location>
        <begin position="469"/>
        <end position="502"/>
    </location>
</feature>
<sequence>MTGKDFTCVWLDNQLLRSEEYRDTQDEIRQLFENFKEFSKPQQCLDFITNFSDGQILLITSCNLAKNLLLKIHSDKRIASIYLFFSSKTTDNQWTKDYPKVKGVVSDIRSIPSRIQHERNRDPIALSFVSSTDIISSGENRQDPSFMYFQLLKEVLTHNYLLELDQQSKDEMLAYCREVNVHNPTAIVILDEFEKNFIPELAIYWYTRECFLHQMLNQALWKVEIDVLYRLRYFLRHLHKQIVAEGKKQRASLSKMIVYRGQSISEDQIEKIKNNLGGFLSFNNFLSTSLQKDIALNFLFGSKVGVLFEMHIDPSVQDIPIVNIERIPYLQTEFCEHELLFSMGSVFRIVEITQENDYYRVKLTLSENMDEQLAAYTSVTRQQIGFTHCFLSLLRLMNQLSDYTYLDRFAQILRNDGMLNSNIFVSAAIYQFFGLIYLNREQLKESLEHSEKALEFYLTYLPADHQNLTPVYNNIGCVYLARSNYEKALEYQQLALDCQIGSDQPDLYSVITYTNNVGKIYSHQEKYDEALTYHKRALELQQQFLGENNPSIAETYGYLSSVYRNQGNIEQANLYREKANALEESSLKLDPKAAADHSIKLGSKSLSRKQFQEALSHFQHALDIQQQYFLPNHPSLAKTNNLIASTYFQQDRFEESLPFYLKALEIEQNSLANDHSSIATSYHNISTAYMGLKRWSEAEEYSYKSVEQSKKTLQTDVNAIALFTHNLGHIYDKQEKYELAIISYQESLELYLTHLKHDDPSLLIVYHRPARVYFHLQMYTEALILYEKTLHIALKILQRHDQQIATLYFDLSQTHLKLKQFDEASIACEQAIEQALMTLPYNHPQISQYKNHLDSIKRYQVFASFCIEDGKRNK</sequence>
<evidence type="ECO:0000256" key="2">
    <source>
        <dbReference type="ARBA" id="ARBA00022803"/>
    </source>
</evidence>
<feature type="repeat" description="TPR" evidence="3">
    <location>
        <begin position="595"/>
        <end position="628"/>
    </location>
</feature>
<evidence type="ECO:0000313" key="5">
    <source>
        <dbReference type="EMBL" id="CAF1453113.1"/>
    </source>
</evidence>
<dbReference type="Gene3D" id="3.90.176.10">
    <property type="entry name" value="Toxin ADP-ribosyltransferase, Chain A, domain 1"/>
    <property type="match status" value="1"/>
</dbReference>
<dbReference type="Gene3D" id="1.25.40.10">
    <property type="entry name" value="Tetratricopeptide repeat domain"/>
    <property type="match status" value="3"/>
</dbReference>
<dbReference type="AlphaFoldDB" id="A0A815PRY6"/>
<reference evidence="5" key="1">
    <citation type="submission" date="2021-02" db="EMBL/GenBank/DDBJ databases">
        <authorList>
            <person name="Nowell W R."/>
        </authorList>
    </citation>
    <scope>NUCLEOTIDE SEQUENCE</scope>
</reference>
<dbReference type="PROSITE" id="PS51996">
    <property type="entry name" value="TR_MART"/>
    <property type="match status" value="1"/>
</dbReference>
<dbReference type="OrthoDB" id="5587616at2759"/>
<dbReference type="Proteomes" id="UP000663828">
    <property type="component" value="Unassembled WGS sequence"/>
</dbReference>
<protein>
    <submittedName>
        <fullName evidence="5">Uncharacterized protein</fullName>
    </submittedName>
</protein>
<dbReference type="InterPro" id="IPR011990">
    <property type="entry name" value="TPR-like_helical_dom_sf"/>
</dbReference>
<dbReference type="SUPFAM" id="SSF56399">
    <property type="entry name" value="ADP-ribosylation"/>
    <property type="match status" value="1"/>
</dbReference>
<evidence type="ECO:0000313" key="4">
    <source>
        <dbReference type="EMBL" id="CAF0857900.1"/>
    </source>
</evidence>
<keyword evidence="1" id="KW-0677">Repeat</keyword>
<dbReference type="SUPFAM" id="SSF81901">
    <property type="entry name" value="HCP-like"/>
    <property type="match status" value="1"/>
</dbReference>
<feature type="repeat" description="TPR" evidence="3">
    <location>
        <begin position="511"/>
        <end position="544"/>
    </location>
</feature>
<proteinExistence type="predicted"/>
<dbReference type="SMART" id="SM00028">
    <property type="entry name" value="TPR"/>
    <property type="match status" value="10"/>
</dbReference>
<dbReference type="SUPFAM" id="SSF48452">
    <property type="entry name" value="TPR-like"/>
    <property type="match status" value="1"/>
</dbReference>
<dbReference type="EMBL" id="CAJNOJ010000451">
    <property type="protein sequence ID" value="CAF1453113.1"/>
    <property type="molecule type" value="Genomic_DNA"/>
</dbReference>
<dbReference type="EMBL" id="CAJNOR010000257">
    <property type="protein sequence ID" value="CAF0857900.1"/>
    <property type="molecule type" value="Genomic_DNA"/>
</dbReference>